<feature type="domain" description="Signal transduction histidine kinase internal region" evidence="2">
    <location>
        <begin position="196"/>
        <end position="273"/>
    </location>
</feature>
<dbReference type="PANTHER" id="PTHR34220">
    <property type="entry name" value="SENSOR HISTIDINE KINASE YPDA"/>
    <property type="match status" value="1"/>
</dbReference>
<dbReference type="InterPro" id="IPR010559">
    <property type="entry name" value="Sig_transdc_His_kin_internal"/>
</dbReference>
<name>D2QPN0_SPILD</name>
<keyword evidence="1" id="KW-0472">Membrane</keyword>
<evidence type="ECO:0000313" key="3">
    <source>
        <dbReference type="EMBL" id="ADB40689.1"/>
    </source>
</evidence>
<feature type="transmembrane region" description="Helical" evidence="1">
    <location>
        <begin position="140"/>
        <end position="161"/>
    </location>
</feature>
<dbReference type="SUPFAM" id="SSF55874">
    <property type="entry name" value="ATPase domain of HSP90 chaperone/DNA topoisomerase II/histidine kinase"/>
    <property type="match status" value="1"/>
</dbReference>
<dbReference type="Gene3D" id="3.30.565.10">
    <property type="entry name" value="Histidine kinase-like ATPase, C-terminal domain"/>
    <property type="match status" value="1"/>
</dbReference>
<organism evidence="3 4">
    <name type="scientific">Spirosoma linguale (strain ATCC 33905 / DSM 74 / LMG 10896 / Claus 1)</name>
    <dbReference type="NCBI Taxonomy" id="504472"/>
    <lineage>
        <taxon>Bacteria</taxon>
        <taxon>Pseudomonadati</taxon>
        <taxon>Bacteroidota</taxon>
        <taxon>Cytophagia</taxon>
        <taxon>Cytophagales</taxon>
        <taxon>Cytophagaceae</taxon>
        <taxon>Spirosoma</taxon>
    </lineage>
</organism>
<keyword evidence="1" id="KW-1133">Transmembrane helix</keyword>
<evidence type="ECO:0000259" key="2">
    <source>
        <dbReference type="Pfam" id="PF06580"/>
    </source>
</evidence>
<feature type="transmembrane region" description="Helical" evidence="1">
    <location>
        <begin position="49"/>
        <end position="71"/>
    </location>
</feature>
<keyword evidence="3" id="KW-0808">Transferase</keyword>
<dbReference type="EMBL" id="CP001769">
    <property type="protein sequence ID" value="ADB40689.1"/>
    <property type="molecule type" value="Genomic_DNA"/>
</dbReference>
<dbReference type="PANTHER" id="PTHR34220:SF7">
    <property type="entry name" value="SENSOR HISTIDINE KINASE YPDA"/>
    <property type="match status" value="1"/>
</dbReference>
<feature type="transmembrane region" description="Helical" evidence="1">
    <location>
        <begin position="83"/>
        <end position="102"/>
    </location>
</feature>
<keyword evidence="4" id="KW-1185">Reference proteome</keyword>
<dbReference type="Pfam" id="PF06580">
    <property type="entry name" value="His_kinase"/>
    <property type="match status" value="1"/>
</dbReference>
<dbReference type="Proteomes" id="UP000002028">
    <property type="component" value="Chromosome"/>
</dbReference>
<reference evidence="3 4" key="1">
    <citation type="journal article" date="2010" name="Stand. Genomic Sci.">
        <title>Complete genome sequence of Spirosoma linguale type strain (1).</title>
        <authorList>
            <person name="Lail K."/>
            <person name="Sikorski J."/>
            <person name="Saunders E."/>
            <person name="Lapidus A."/>
            <person name="Glavina Del Rio T."/>
            <person name="Copeland A."/>
            <person name="Tice H."/>
            <person name="Cheng J.-F."/>
            <person name="Lucas S."/>
            <person name="Nolan M."/>
            <person name="Bruce D."/>
            <person name="Goodwin L."/>
            <person name="Pitluck S."/>
            <person name="Ivanova N."/>
            <person name="Mavromatis K."/>
            <person name="Ovchinnikova G."/>
            <person name="Pati A."/>
            <person name="Chen A."/>
            <person name="Palaniappan K."/>
            <person name="Land M."/>
            <person name="Hauser L."/>
            <person name="Chang Y.-J."/>
            <person name="Jeffries C.D."/>
            <person name="Chain P."/>
            <person name="Brettin T."/>
            <person name="Detter J.C."/>
            <person name="Schuetze A."/>
            <person name="Rohde M."/>
            <person name="Tindall B.J."/>
            <person name="Goeker M."/>
            <person name="Bristow J."/>
            <person name="Eisen J.A."/>
            <person name="Markowitz V."/>
            <person name="Hugenholtz P."/>
            <person name="Kyrpides N.C."/>
            <person name="Klenk H.-P."/>
            <person name="Chen F."/>
        </authorList>
    </citation>
    <scope>NUCLEOTIDE SEQUENCE [LARGE SCALE GENOMIC DNA]</scope>
    <source>
        <strain evidence="4">ATCC 33905 / DSM 74 / LMG 10896 / Claus 1</strain>
    </source>
</reference>
<dbReference type="GO" id="GO:0016020">
    <property type="term" value="C:membrane"/>
    <property type="evidence" value="ECO:0007669"/>
    <property type="project" value="InterPro"/>
</dbReference>
<dbReference type="STRING" id="504472.Slin_4711"/>
<sequence length="394" mass="45912">MAFQTTFLQSRRMGWKRVVLHLVMWGLAFAFIRYFLFKQIVKDAGWATSINYTVVFCQTVVLYYLIGHVFFYQYLYRKQYLRFISSLLLIYFLTSVTNYLLFERFFDYQVATKQTSAYVTRIWGILQPNGFPGAFTNIRVASWVFGYSFFMVVILLGAKAVKDVIGFQNRAVQLEKEKFELERGKILLENENLSLELNFLKSQINPHFLLNTLNSIYVRVVDVDEQAADQILRLSDLMRYGLYESNTEYILLERELEYIQNYLALESARKGDNVTIRFDQAGDFSQHYIAPLLLISLVENAFKHGVNKIRSDAFVYINAQLTDDLFLFWVTNAVPVNTPHVESQSKKQGGVGLQNTRKRLEMLYPKKHELHIETTPTEFCVTLTLQLAPRLKAA</sequence>
<dbReference type="AlphaFoldDB" id="D2QPN0"/>
<proteinExistence type="predicted"/>
<accession>D2QPN0</accession>
<dbReference type="eggNOG" id="COG2972">
    <property type="taxonomic scope" value="Bacteria"/>
</dbReference>
<dbReference type="InterPro" id="IPR036890">
    <property type="entry name" value="HATPase_C_sf"/>
</dbReference>
<evidence type="ECO:0000313" key="4">
    <source>
        <dbReference type="Proteomes" id="UP000002028"/>
    </source>
</evidence>
<dbReference type="HOGENOM" id="CLU_020473_1_0_10"/>
<dbReference type="KEGG" id="sli:Slin_4711"/>
<gene>
    <name evidence="3" type="ordered locus">Slin_4711</name>
</gene>
<protein>
    <submittedName>
        <fullName evidence="3">Signal transduction histidine kinase, LytS</fullName>
    </submittedName>
</protein>
<feature type="transmembrane region" description="Helical" evidence="1">
    <location>
        <begin position="18"/>
        <end position="37"/>
    </location>
</feature>
<keyword evidence="3" id="KW-0418">Kinase</keyword>
<dbReference type="GO" id="GO:0000155">
    <property type="term" value="F:phosphorelay sensor kinase activity"/>
    <property type="evidence" value="ECO:0007669"/>
    <property type="project" value="InterPro"/>
</dbReference>
<evidence type="ECO:0000256" key="1">
    <source>
        <dbReference type="SAM" id="Phobius"/>
    </source>
</evidence>
<keyword evidence="1" id="KW-0812">Transmembrane</keyword>
<dbReference type="InterPro" id="IPR050640">
    <property type="entry name" value="Bact_2-comp_sensor_kinase"/>
</dbReference>